<dbReference type="GO" id="GO:0016020">
    <property type="term" value="C:membrane"/>
    <property type="evidence" value="ECO:0007669"/>
    <property type="project" value="InterPro"/>
</dbReference>
<keyword evidence="4" id="KW-1133">Transmembrane helix</keyword>
<dbReference type="InterPro" id="IPR033462">
    <property type="entry name" value="Cache_3-Cache_2"/>
</dbReference>
<evidence type="ECO:0000256" key="4">
    <source>
        <dbReference type="SAM" id="Phobius"/>
    </source>
</evidence>
<sequence length="577" mass="63572">MKSIKTKLILVLSILMSIIVVALAFCGYSQAKKHMIEIAHQNFDTKVYSDLNAFGSFMEYEYGNVNLVNGVLVDSEGKSIENDNKLIDKIGNELNGEATIFKKSGSEFIRVATSVKDSSGNRQVATSLDKSADSYENLNQGKTYNGETQINGRGYEACYEPLKNSKGEIIGALFVGVPTDDIIASIDSALSRIVRIFLLLGVVFILFVLGIAYYVGDKIAKPLKKTVEFTVNLQNLDVSKDVPEDIIRNNDEIGEVGKSIQIVVNNIRSFMKEATNLSQNVTNYSKELTSNIEQVNTTADEIANVVVQIAEGATRQAKDIEIGTVKVDKLGNCFEENKDLLDKLTIVMEEVDVLKKEGLDLMAKVAEERENANLITKEISDVINNTNSKAFEIGNASKMIKAIAEQTNLLALNAAIEAARAGEDGKGFAVVAEEIRKLAEESNKFTEEIGKVIIDLTERTKNAVSRIELMEKAMINEDKIVKETENKFNGISDSVEKSIEGLDKLNDSSKDMETEKDGLTEIMQNLSALSEEYAASTEEVAASVEEQTATISEFNNAVLTMRNLAEDMKKNIARFKY</sequence>
<dbReference type="SMART" id="SM00283">
    <property type="entry name" value="MA"/>
    <property type="match status" value="1"/>
</dbReference>
<dbReference type="InterPro" id="IPR004089">
    <property type="entry name" value="MCPsignal_dom"/>
</dbReference>
<protein>
    <submittedName>
        <fullName evidence="6">Methyl-accepting chemotaxis protein McpC</fullName>
    </submittedName>
</protein>
<organism evidence="6">
    <name type="scientific">Clostridium tertium</name>
    <dbReference type="NCBI Taxonomy" id="1559"/>
    <lineage>
        <taxon>Bacteria</taxon>
        <taxon>Bacillati</taxon>
        <taxon>Bacillota</taxon>
        <taxon>Clostridia</taxon>
        <taxon>Eubacteriales</taxon>
        <taxon>Clostridiaceae</taxon>
        <taxon>Clostridium</taxon>
    </lineage>
</organism>
<evidence type="ECO:0000256" key="3">
    <source>
        <dbReference type="SAM" id="Coils"/>
    </source>
</evidence>
<dbReference type="PROSITE" id="PS50111">
    <property type="entry name" value="CHEMOTAXIS_TRANSDUC_2"/>
    <property type="match status" value="1"/>
</dbReference>
<feature type="coiled-coil region" evidence="3">
    <location>
        <begin position="502"/>
        <end position="539"/>
    </location>
</feature>
<evidence type="ECO:0000256" key="1">
    <source>
        <dbReference type="ARBA" id="ARBA00023224"/>
    </source>
</evidence>
<evidence type="ECO:0000256" key="2">
    <source>
        <dbReference type="PROSITE-ProRule" id="PRU00284"/>
    </source>
</evidence>
<keyword evidence="4" id="KW-0812">Transmembrane</keyword>
<keyword evidence="4" id="KW-0472">Membrane</keyword>
<feature type="domain" description="Methyl-accepting transducer" evidence="5">
    <location>
        <begin position="291"/>
        <end position="548"/>
    </location>
</feature>
<dbReference type="Pfam" id="PF00015">
    <property type="entry name" value="MCPsignal"/>
    <property type="match status" value="1"/>
</dbReference>
<dbReference type="SUPFAM" id="SSF103190">
    <property type="entry name" value="Sensory domain-like"/>
    <property type="match status" value="1"/>
</dbReference>
<dbReference type="Gene3D" id="6.10.340.10">
    <property type="match status" value="1"/>
</dbReference>
<gene>
    <name evidence="6" type="primary">mcpC_1</name>
    <name evidence="6" type="ORF">CTLFYP3_01812</name>
</gene>
<accession>A0A6N3DAV3</accession>
<evidence type="ECO:0000259" key="5">
    <source>
        <dbReference type="PROSITE" id="PS50111"/>
    </source>
</evidence>
<dbReference type="GO" id="GO:0007165">
    <property type="term" value="P:signal transduction"/>
    <property type="evidence" value="ECO:0007669"/>
    <property type="project" value="UniProtKB-KW"/>
</dbReference>
<dbReference type="SUPFAM" id="SSF58104">
    <property type="entry name" value="Methyl-accepting chemotaxis protein (MCP) signaling domain"/>
    <property type="match status" value="1"/>
</dbReference>
<dbReference type="AlphaFoldDB" id="A0A6N3DAV3"/>
<dbReference type="Pfam" id="PF17201">
    <property type="entry name" value="Cache_3-Cache_2"/>
    <property type="match status" value="1"/>
</dbReference>
<dbReference type="RefSeq" id="WP_156626277.1">
    <property type="nucleotide sequence ID" value="NZ_CACRTO010000018.1"/>
</dbReference>
<keyword evidence="3" id="KW-0175">Coiled coil</keyword>
<evidence type="ECO:0000313" key="6">
    <source>
        <dbReference type="EMBL" id="VYU22787.1"/>
    </source>
</evidence>
<dbReference type="InterPro" id="IPR029151">
    <property type="entry name" value="Sensor-like_sf"/>
</dbReference>
<proteinExistence type="predicted"/>
<dbReference type="Gene3D" id="1.10.287.950">
    <property type="entry name" value="Methyl-accepting chemotaxis protein"/>
    <property type="match status" value="1"/>
</dbReference>
<dbReference type="PANTHER" id="PTHR32089:SF112">
    <property type="entry name" value="LYSOZYME-LIKE PROTEIN-RELATED"/>
    <property type="match status" value="1"/>
</dbReference>
<reference evidence="6" key="1">
    <citation type="submission" date="2019-11" db="EMBL/GenBank/DDBJ databases">
        <authorList>
            <person name="Feng L."/>
        </authorList>
    </citation>
    <scope>NUCLEOTIDE SEQUENCE</scope>
    <source>
        <strain evidence="6">CTertiumLFYP3</strain>
    </source>
</reference>
<feature type="transmembrane region" description="Helical" evidence="4">
    <location>
        <begin position="193"/>
        <end position="215"/>
    </location>
</feature>
<keyword evidence="1 2" id="KW-0807">Transducer</keyword>
<dbReference type="EMBL" id="CACRTO010000018">
    <property type="protein sequence ID" value="VYU22787.1"/>
    <property type="molecule type" value="Genomic_DNA"/>
</dbReference>
<name>A0A6N3DAV3_9CLOT</name>
<dbReference type="PANTHER" id="PTHR32089">
    <property type="entry name" value="METHYL-ACCEPTING CHEMOTAXIS PROTEIN MCPB"/>
    <property type="match status" value="1"/>
</dbReference>